<dbReference type="OrthoDB" id="6363818at2759"/>
<dbReference type="InterPro" id="IPR053139">
    <property type="entry name" value="Surface_bspA-like"/>
</dbReference>
<dbReference type="RefSeq" id="XP_068349781.1">
    <property type="nucleotide sequence ID" value="XM_068511251.1"/>
</dbReference>
<dbReference type="PANTHER" id="PTHR45661">
    <property type="entry name" value="SURFACE ANTIGEN"/>
    <property type="match status" value="1"/>
</dbReference>
<keyword evidence="2" id="KW-1185">Reference proteome</keyword>
<dbReference type="Proteomes" id="UP000179807">
    <property type="component" value="Unassembled WGS sequence"/>
</dbReference>
<proteinExistence type="predicted"/>
<dbReference type="AlphaFoldDB" id="A0A1J4JH98"/>
<evidence type="ECO:0000313" key="1">
    <source>
        <dbReference type="EMBL" id="OHS96644.1"/>
    </source>
</evidence>
<dbReference type="PANTHER" id="PTHR45661:SF3">
    <property type="entry name" value="IG-LIKE DOMAIN-CONTAINING PROTEIN"/>
    <property type="match status" value="1"/>
</dbReference>
<dbReference type="Gene3D" id="3.80.10.10">
    <property type="entry name" value="Ribonuclease Inhibitor"/>
    <property type="match status" value="2"/>
</dbReference>
<dbReference type="GeneID" id="94845955"/>
<dbReference type="Pfam" id="PF13306">
    <property type="entry name" value="LRR_5"/>
    <property type="match status" value="3"/>
</dbReference>
<sequence length="338" mass="38255">MTLVGQVVQDNIKFILYDDNTAKIVSSPNVTGDVLIPLLVRNRFWVTEIQSGAFANTKIKSLRFPKNSYVSSLSHKMFFHSTIEHLLIPSTIRHYEDGWCFGAFNLNRVEIIGENNQSFHSKDGLTFSVIQNRAVHLLFCERSRYTVVIPNFVKKICSMALSFNRLTNITFDDSSMLTKIGNSAFRESSIEKIVIPSSVVEIEDYAFYGCKNLTAVSFGEGDYLNNNPKPASSLLQFLGKEVFSNTAINYLNIVSEIKSIQSGCFRSCQNLTKVIFRVPTLVKLEQNVFEDVHPDFYIENVPGVEFQGAGADDNFELIRDIVTTKHKFIRLINKLSES</sequence>
<organism evidence="1 2">
    <name type="scientific">Tritrichomonas foetus</name>
    <dbReference type="NCBI Taxonomy" id="1144522"/>
    <lineage>
        <taxon>Eukaryota</taxon>
        <taxon>Metamonada</taxon>
        <taxon>Parabasalia</taxon>
        <taxon>Tritrichomonadida</taxon>
        <taxon>Tritrichomonadidae</taxon>
        <taxon>Tritrichomonas</taxon>
    </lineage>
</organism>
<evidence type="ECO:0008006" key="3">
    <source>
        <dbReference type="Google" id="ProtNLM"/>
    </source>
</evidence>
<dbReference type="InterPro" id="IPR026906">
    <property type="entry name" value="LRR_5"/>
</dbReference>
<gene>
    <name evidence="1" type="ORF">TRFO_37140</name>
</gene>
<accession>A0A1J4JH98</accession>
<protein>
    <recommendedName>
        <fullName evidence="3">Surface antigen BspA-like</fullName>
    </recommendedName>
</protein>
<comment type="caution">
    <text evidence="1">The sequence shown here is derived from an EMBL/GenBank/DDBJ whole genome shotgun (WGS) entry which is preliminary data.</text>
</comment>
<evidence type="ECO:0000313" key="2">
    <source>
        <dbReference type="Proteomes" id="UP000179807"/>
    </source>
</evidence>
<dbReference type="VEuPathDB" id="TrichDB:TRFO_37140"/>
<name>A0A1J4JH98_9EUKA</name>
<dbReference type="InterPro" id="IPR032675">
    <property type="entry name" value="LRR_dom_sf"/>
</dbReference>
<reference evidence="1" key="1">
    <citation type="submission" date="2016-10" db="EMBL/GenBank/DDBJ databases">
        <authorList>
            <person name="Benchimol M."/>
            <person name="Almeida L.G."/>
            <person name="Vasconcelos A.T."/>
            <person name="Perreira-Neves A."/>
            <person name="Rosa I.A."/>
            <person name="Tasca T."/>
            <person name="Bogo M.R."/>
            <person name="de Souza W."/>
        </authorList>
    </citation>
    <scope>NUCLEOTIDE SEQUENCE [LARGE SCALE GENOMIC DNA]</scope>
    <source>
        <strain evidence="1">K</strain>
    </source>
</reference>
<dbReference type="EMBL" id="MLAK01001161">
    <property type="protein sequence ID" value="OHS96644.1"/>
    <property type="molecule type" value="Genomic_DNA"/>
</dbReference>
<dbReference type="SUPFAM" id="SSF52058">
    <property type="entry name" value="L domain-like"/>
    <property type="match status" value="1"/>
</dbReference>